<dbReference type="EMBL" id="RBXP01000001">
    <property type="protein sequence ID" value="RKT62959.1"/>
    <property type="molecule type" value="Genomic_DNA"/>
</dbReference>
<sequence>MGAGLPPAIAVDLANARCVIIFPAYLAHTRMPECIRRLAGVADCRELVLDFSATREVDLTAWAGLLLLQRLFGEQYRIRVRGASPRIEEHCNVLGIGRPAHPLQLFALYLLPVSRPARFGLLLSLLSVSAVAAAQWIGG</sequence>
<dbReference type="RefSeq" id="WP_121456452.1">
    <property type="nucleotide sequence ID" value="NZ_RBXP01000001.1"/>
</dbReference>
<organism evidence="1 2">
    <name type="scientific">Azonexus fungiphilus</name>
    <dbReference type="NCBI Taxonomy" id="146940"/>
    <lineage>
        <taxon>Bacteria</taxon>
        <taxon>Pseudomonadati</taxon>
        <taxon>Pseudomonadota</taxon>
        <taxon>Betaproteobacteria</taxon>
        <taxon>Rhodocyclales</taxon>
        <taxon>Azonexaceae</taxon>
        <taxon>Azonexus</taxon>
    </lineage>
</organism>
<comment type="caution">
    <text evidence="1">The sequence shown here is derived from an EMBL/GenBank/DDBJ whole genome shotgun (WGS) entry which is preliminary data.</text>
</comment>
<keyword evidence="2" id="KW-1185">Reference proteome</keyword>
<dbReference type="Gene3D" id="3.30.750.24">
    <property type="entry name" value="STAS domain"/>
    <property type="match status" value="1"/>
</dbReference>
<dbReference type="OrthoDB" id="9857167at2"/>
<reference evidence="1 2" key="1">
    <citation type="submission" date="2018-10" db="EMBL/GenBank/DDBJ databases">
        <title>Genomic Encyclopedia of Type Strains, Phase IV (KMG-IV): sequencing the most valuable type-strain genomes for metagenomic binning, comparative biology and taxonomic classification.</title>
        <authorList>
            <person name="Goeker M."/>
        </authorList>
    </citation>
    <scope>NUCLEOTIDE SEQUENCE [LARGE SCALE GENOMIC DNA]</scope>
    <source>
        <strain evidence="1 2">DSM 23841</strain>
    </source>
</reference>
<evidence type="ECO:0000313" key="1">
    <source>
        <dbReference type="EMBL" id="RKT62959.1"/>
    </source>
</evidence>
<evidence type="ECO:0000313" key="2">
    <source>
        <dbReference type="Proteomes" id="UP000270626"/>
    </source>
</evidence>
<accession>A0A495WNH3</accession>
<evidence type="ECO:0008006" key="3">
    <source>
        <dbReference type="Google" id="ProtNLM"/>
    </source>
</evidence>
<name>A0A495WNH3_9RHOO</name>
<dbReference type="AlphaFoldDB" id="A0A495WNH3"/>
<gene>
    <name evidence="1" type="ORF">DFR40_0008</name>
</gene>
<dbReference type="InterPro" id="IPR036513">
    <property type="entry name" value="STAS_dom_sf"/>
</dbReference>
<dbReference type="Proteomes" id="UP000270626">
    <property type="component" value="Unassembled WGS sequence"/>
</dbReference>
<protein>
    <recommendedName>
        <fullName evidence="3">STAS domain-containing protein</fullName>
    </recommendedName>
</protein>
<dbReference type="SUPFAM" id="SSF52091">
    <property type="entry name" value="SpoIIaa-like"/>
    <property type="match status" value="1"/>
</dbReference>
<proteinExistence type="predicted"/>